<accession>A0A037ZFJ7</accession>
<feature type="signal peptide" evidence="8">
    <location>
        <begin position="1"/>
        <end position="21"/>
    </location>
</feature>
<gene>
    <name evidence="9" type="ORF">ACMU_18995</name>
</gene>
<protein>
    <recommendedName>
        <fullName evidence="11">Sugar ABC transporter substrate-binding protein</fullName>
    </recommendedName>
</protein>
<dbReference type="SUPFAM" id="SSF53850">
    <property type="entry name" value="Periplasmic binding protein-like II"/>
    <property type="match status" value="1"/>
</dbReference>
<organism evidence="9 10">
    <name type="scientific">Actibacterium mucosum KCTC 23349</name>
    <dbReference type="NCBI Taxonomy" id="1454373"/>
    <lineage>
        <taxon>Bacteria</taxon>
        <taxon>Pseudomonadati</taxon>
        <taxon>Pseudomonadota</taxon>
        <taxon>Alphaproteobacteria</taxon>
        <taxon>Rhodobacterales</taxon>
        <taxon>Roseobacteraceae</taxon>
        <taxon>Actibacterium</taxon>
    </lineage>
</organism>
<evidence type="ECO:0000256" key="7">
    <source>
        <dbReference type="ARBA" id="ARBA00023288"/>
    </source>
</evidence>
<dbReference type="InterPro" id="IPR050490">
    <property type="entry name" value="Bact_solute-bd_prot1"/>
</dbReference>
<evidence type="ECO:0000256" key="4">
    <source>
        <dbReference type="ARBA" id="ARBA00022729"/>
    </source>
</evidence>
<keyword evidence="10" id="KW-1185">Reference proteome</keyword>
<evidence type="ECO:0000256" key="3">
    <source>
        <dbReference type="ARBA" id="ARBA00022475"/>
    </source>
</evidence>
<dbReference type="GO" id="GO:0042597">
    <property type="term" value="C:periplasmic space"/>
    <property type="evidence" value="ECO:0007669"/>
    <property type="project" value="UniProtKB-SubCell"/>
</dbReference>
<evidence type="ECO:0000256" key="5">
    <source>
        <dbReference type="ARBA" id="ARBA00023136"/>
    </source>
</evidence>
<dbReference type="PANTHER" id="PTHR43649">
    <property type="entry name" value="ARABINOSE-BINDING PROTEIN-RELATED"/>
    <property type="match status" value="1"/>
</dbReference>
<keyword evidence="7" id="KW-0449">Lipoprotein</keyword>
<dbReference type="InterPro" id="IPR006059">
    <property type="entry name" value="SBP"/>
</dbReference>
<dbReference type="Proteomes" id="UP000026249">
    <property type="component" value="Unassembled WGS sequence"/>
</dbReference>
<evidence type="ECO:0000313" key="9">
    <source>
        <dbReference type="EMBL" id="KAJ54311.1"/>
    </source>
</evidence>
<dbReference type="RefSeq" id="WP_035261993.1">
    <property type="nucleotide sequence ID" value="NZ_JFKE01000009.1"/>
</dbReference>
<evidence type="ECO:0000256" key="1">
    <source>
        <dbReference type="ARBA" id="ARBA00004418"/>
    </source>
</evidence>
<sequence>MKLKALLAGTTLALGGSMAMAEELVIWHDLGDNGINWFAEAGEAFKKMHPDVTVKSVSFPTDQWYGKSIAALNTNTAPDLLYNNYERVIRVVDQTGKVMDLSDVFAGMADTGFLSEADLNVARYDGNMIILPVQRVQMGFGARKSWLEAVGEDFPETWEDVQRVSAKFIAEDPDGNGKDDTYGLALEAANPRDLIHMLDLYTFGAGLRHTLIDGAGEIVIDEPKHKQVLVEFLKTFTDYGYVSPDTVTHSFPEMYQVIEGGRAGMFRVGDWNVKKWDGADVLNGDFLVGEWPQHFDDVDNAVVIGGMRGVAVPDNAPNKDMAIEFAKFLLSVEAQQASLNNVGAAVRGDFALDGLSERRLVFAQPAHNLNAYDFPESVHAFYPELEADFHRELLEVLVDPQDDWGAYVDALAERMRAKRDSLK</sequence>
<dbReference type="Pfam" id="PF01547">
    <property type="entry name" value="SBP_bac_1"/>
    <property type="match status" value="1"/>
</dbReference>
<keyword evidence="4 8" id="KW-0732">Signal</keyword>
<comment type="similarity">
    <text evidence="2">Belongs to the bacterial solute-binding protein 1 family.</text>
</comment>
<comment type="caution">
    <text evidence="9">The sequence shown here is derived from an EMBL/GenBank/DDBJ whole genome shotgun (WGS) entry which is preliminary data.</text>
</comment>
<dbReference type="OrthoDB" id="9803049at2"/>
<reference evidence="9 10" key="1">
    <citation type="submission" date="2014-03" db="EMBL/GenBank/DDBJ databases">
        <title>Draft Genome Sequence of Actibacterium mucosum KCTC 23349, a Marine Alphaproteobacterium with Complex Ionic Requirements Isolated from Mediterranean Seawater at Malvarrosa Beach, Valencia, Spain.</title>
        <authorList>
            <person name="Arahal D.R."/>
            <person name="Shao Z."/>
            <person name="Lai Q."/>
            <person name="Pujalte M.J."/>
        </authorList>
    </citation>
    <scope>NUCLEOTIDE SEQUENCE [LARGE SCALE GENOMIC DNA]</scope>
    <source>
        <strain evidence="9 10">KCTC 23349</strain>
    </source>
</reference>
<dbReference type="Gene3D" id="3.40.190.10">
    <property type="entry name" value="Periplasmic binding protein-like II"/>
    <property type="match status" value="1"/>
</dbReference>
<dbReference type="AlphaFoldDB" id="A0A037ZFJ7"/>
<evidence type="ECO:0000256" key="2">
    <source>
        <dbReference type="ARBA" id="ARBA00008520"/>
    </source>
</evidence>
<feature type="chain" id="PRO_5001563947" description="Sugar ABC transporter substrate-binding protein" evidence="8">
    <location>
        <begin position="22"/>
        <end position="423"/>
    </location>
</feature>
<name>A0A037ZFJ7_9RHOB</name>
<comment type="subcellular location">
    <subcellularLocation>
        <location evidence="1">Periplasm</location>
    </subcellularLocation>
</comment>
<dbReference type="STRING" id="1454373.ACMU_18995"/>
<dbReference type="PANTHER" id="PTHR43649:SF33">
    <property type="entry name" value="POLYGALACTURONAN_RHAMNOGALACTURONAN-BINDING PROTEIN YTCQ"/>
    <property type="match status" value="1"/>
</dbReference>
<evidence type="ECO:0000256" key="8">
    <source>
        <dbReference type="SAM" id="SignalP"/>
    </source>
</evidence>
<proteinExistence type="inferred from homology"/>
<evidence type="ECO:0000313" key="10">
    <source>
        <dbReference type="Proteomes" id="UP000026249"/>
    </source>
</evidence>
<evidence type="ECO:0008006" key="11">
    <source>
        <dbReference type="Google" id="ProtNLM"/>
    </source>
</evidence>
<keyword evidence="5" id="KW-0472">Membrane</keyword>
<evidence type="ECO:0000256" key="6">
    <source>
        <dbReference type="ARBA" id="ARBA00023139"/>
    </source>
</evidence>
<dbReference type="EMBL" id="JFKE01000009">
    <property type="protein sequence ID" value="KAJ54311.1"/>
    <property type="molecule type" value="Genomic_DNA"/>
</dbReference>
<keyword evidence="6" id="KW-0564">Palmitate</keyword>
<keyword evidence="3" id="KW-1003">Cell membrane</keyword>